<evidence type="ECO:0000256" key="8">
    <source>
        <dbReference type="SAM" id="Phobius"/>
    </source>
</evidence>
<evidence type="ECO:0008006" key="12">
    <source>
        <dbReference type="Google" id="ProtNLM"/>
    </source>
</evidence>
<evidence type="ECO:0000256" key="6">
    <source>
        <dbReference type="ARBA" id="ARBA00023136"/>
    </source>
</evidence>
<comment type="caution">
    <text evidence="9">The sequence shown here is derived from an EMBL/GenBank/DDBJ whole genome shotgun (WGS) entry which is preliminary data.</text>
</comment>
<feature type="transmembrane region" description="Helical" evidence="8">
    <location>
        <begin position="79"/>
        <end position="102"/>
    </location>
</feature>
<evidence type="ECO:0000256" key="7">
    <source>
        <dbReference type="ARBA" id="ARBA00023294"/>
    </source>
</evidence>
<sequence length="163" mass="17475">MSQAILLTVGRKLIANPNTCATLAGLTWALISFRWKLELPPIIRNSIGIMSDGGLGMAMFSIGLFIASQTNIIACGTRLMLLSIGLRFIIGPALMAIPSYTIGIRHTLFNVAIVQASLPQGIVPFVFAREYGVHPDIMSTGIIVGMIIALPVALVYYFILGAN</sequence>
<dbReference type="GO" id="GO:0005783">
    <property type="term" value="C:endoplasmic reticulum"/>
    <property type="evidence" value="ECO:0007669"/>
    <property type="project" value="TreeGrafter"/>
</dbReference>
<keyword evidence="11" id="KW-1185">Reference proteome</keyword>
<reference evidence="9 11" key="1">
    <citation type="submission" date="2020-08" db="EMBL/GenBank/DDBJ databases">
        <title>Plant Genome Project.</title>
        <authorList>
            <person name="Zhang R.-G."/>
        </authorList>
    </citation>
    <scope>NUCLEOTIDE SEQUENCE [LARGE SCALE GENOMIC DNA]</scope>
    <source>
        <tissue evidence="9">Rhizome</tissue>
    </source>
</reference>
<dbReference type="PANTHER" id="PTHR31752:SF40">
    <property type="entry name" value="AUXIN EFFLUX CARRIER COMPONENT 8"/>
    <property type="match status" value="1"/>
</dbReference>
<dbReference type="GO" id="GO:0010329">
    <property type="term" value="F:auxin efflux transmembrane transporter activity"/>
    <property type="evidence" value="ECO:0007669"/>
    <property type="project" value="TreeGrafter"/>
</dbReference>
<organism evidence="9 11">
    <name type="scientific">Zingiber officinale</name>
    <name type="common">Ginger</name>
    <name type="synonym">Amomum zingiber</name>
    <dbReference type="NCBI Taxonomy" id="94328"/>
    <lineage>
        <taxon>Eukaryota</taxon>
        <taxon>Viridiplantae</taxon>
        <taxon>Streptophyta</taxon>
        <taxon>Embryophyta</taxon>
        <taxon>Tracheophyta</taxon>
        <taxon>Spermatophyta</taxon>
        <taxon>Magnoliopsida</taxon>
        <taxon>Liliopsida</taxon>
        <taxon>Zingiberales</taxon>
        <taxon>Zingiberaceae</taxon>
        <taxon>Zingiber</taxon>
    </lineage>
</organism>
<keyword evidence="7" id="KW-0927">Auxin signaling pathway</keyword>
<evidence type="ECO:0000256" key="1">
    <source>
        <dbReference type="ARBA" id="ARBA00004141"/>
    </source>
</evidence>
<dbReference type="GO" id="GO:0005886">
    <property type="term" value="C:plasma membrane"/>
    <property type="evidence" value="ECO:0007669"/>
    <property type="project" value="TreeGrafter"/>
</dbReference>
<evidence type="ECO:0000313" key="10">
    <source>
        <dbReference type="EMBL" id="KAG6527734.1"/>
    </source>
</evidence>
<dbReference type="InterPro" id="IPR051107">
    <property type="entry name" value="Auxin_Efflux_Carrier"/>
</dbReference>
<dbReference type="InterPro" id="IPR004776">
    <property type="entry name" value="Mem_transp_PIN-like"/>
</dbReference>
<gene>
    <name evidence="10" type="ORF">ZIOFF_009860</name>
    <name evidence="9" type="ORF">ZIOFF_013711</name>
</gene>
<dbReference type="AlphaFoldDB" id="A0A8J5HMV8"/>
<comment type="similarity">
    <text evidence="2">Belongs to the auxin efflux carrier (TC 2.A.69.1) family.</text>
</comment>
<name>A0A8J5HMV8_ZINOF</name>
<evidence type="ECO:0000256" key="2">
    <source>
        <dbReference type="ARBA" id="ARBA00009177"/>
    </source>
</evidence>
<dbReference type="EMBL" id="JACMSC010000003">
    <property type="protein sequence ID" value="KAG6527734.1"/>
    <property type="molecule type" value="Genomic_DNA"/>
</dbReference>
<keyword evidence="3" id="KW-0813">Transport</keyword>
<proteinExistence type="inferred from homology"/>
<dbReference type="Proteomes" id="UP000734854">
    <property type="component" value="Unassembled WGS sequence"/>
</dbReference>
<dbReference type="EMBL" id="JACMSC010000004">
    <property type="protein sequence ID" value="KAG6523824.1"/>
    <property type="molecule type" value="Genomic_DNA"/>
</dbReference>
<accession>A0A8J5HMV8</accession>
<dbReference type="GO" id="GO:0009926">
    <property type="term" value="P:auxin polar transport"/>
    <property type="evidence" value="ECO:0007669"/>
    <property type="project" value="TreeGrafter"/>
</dbReference>
<evidence type="ECO:0000256" key="3">
    <source>
        <dbReference type="ARBA" id="ARBA00022448"/>
    </source>
</evidence>
<dbReference type="Pfam" id="PF03547">
    <property type="entry name" value="Mem_trans"/>
    <property type="match status" value="1"/>
</dbReference>
<keyword evidence="4 8" id="KW-0812">Transmembrane</keyword>
<evidence type="ECO:0000313" key="11">
    <source>
        <dbReference type="Proteomes" id="UP000734854"/>
    </source>
</evidence>
<evidence type="ECO:0000256" key="5">
    <source>
        <dbReference type="ARBA" id="ARBA00022989"/>
    </source>
</evidence>
<dbReference type="GO" id="GO:0009734">
    <property type="term" value="P:auxin-activated signaling pathway"/>
    <property type="evidence" value="ECO:0007669"/>
    <property type="project" value="UniProtKB-KW"/>
</dbReference>
<feature type="transmembrane region" description="Helical" evidence="8">
    <location>
        <begin position="47"/>
        <end position="67"/>
    </location>
</feature>
<keyword evidence="6 8" id="KW-0472">Membrane</keyword>
<protein>
    <recommendedName>
        <fullName evidence="12">PIN-like protein</fullName>
    </recommendedName>
</protein>
<dbReference type="PANTHER" id="PTHR31752">
    <property type="entry name" value="AUXIN EFFLUX CARRIER COMPONENT 1B-RELATED"/>
    <property type="match status" value="1"/>
</dbReference>
<evidence type="ECO:0000313" key="9">
    <source>
        <dbReference type="EMBL" id="KAG6523824.1"/>
    </source>
</evidence>
<evidence type="ECO:0000256" key="4">
    <source>
        <dbReference type="ARBA" id="ARBA00022692"/>
    </source>
</evidence>
<feature type="transmembrane region" description="Helical" evidence="8">
    <location>
        <begin position="12"/>
        <end position="35"/>
    </location>
</feature>
<keyword evidence="5 8" id="KW-1133">Transmembrane helix</keyword>
<feature type="transmembrane region" description="Helical" evidence="8">
    <location>
        <begin position="140"/>
        <end position="159"/>
    </location>
</feature>
<comment type="subcellular location">
    <subcellularLocation>
        <location evidence="1">Membrane</location>
        <topology evidence="1">Multi-pass membrane protein</topology>
    </subcellularLocation>
</comment>